<dbReference type="EMBL" id="SBIQ01000103">
    <property type="protein sequence ID" value="KAF7683295.1"/>
    <property type="molecule type" value="Genomic_DNA"/>
</dbReference>
<gene>
    <name evidence="5" type="primary">ard1</name>
    <name evidence="5" type="ORF">TCON_1494</name>
</gene>
<dbReference type="Gene3D" id="3.40.630.30">
    <property type="match status" value="1"/>
</dbReference>
<keyword evidence="6" id="KW-1185">Reference proteome</keyword>
<comment type="similarity">
    <text evidence="3">Belongs to the acetyltransferase family. ARD1 subfamily.</text>
</comment>
<accession>A0ABQ7HYW2</accession>
<dbReference type="InterPro" id="IPR045047">
    <property type="entry name" value="Ard1-like"/>
</dbReference>
<feature type="domain" description="N-acetyltransferase" evidence="4">
    <location>
        <begin position="2"/>
        <end position="153"/>
    </location>
</feature>
<proteinExistence type="inferred from homology"/>
<name>A0ABQ7HYW2_9MICR</name>
<keyword evidence="1" id="KW-0808">Transferase</keyword>
<organism evidence="5 6">
    <name type="scientific">Astathelohania contejeani</name>
    <dbReference type="NCBI Taxonomy" id="164912"/>
    <lineage>
        <taxon>Eukaryota</taxon>
        <taxon>Fungi</taxon>
        <taxon>Fungi incertae sedis</taxon>
        <taxon>Microsporidia</taxon>
        <taxon>Astathelohaniidae</taxon>
        <taxon>Astathelohania</taxon>
    </lineage>
</organism>
<dbReference type="SUPFAM" id="SSF55729">
    <property type="entry name" value="Acyl-CoA N-acyltransferases (Nat)"/>
    <property type="match status" value="1"/>
</dbReference>
<dbReference type="PROSITE" id="PS51186">
    <property type="entry name" value="GNAT"/>
    <property type="match status" value="1"/>
</dbReference>
<evidence type="ECO:0000259" key="4">
    <source>
        <dbReference type="PROSITE" id="PS51186"/>
    </source>
</evidence>
<evidence type="ECO:0000256" key="3">
    <source>
        <dbReference type="ARBA" id="ARBA00025786"/>
    </source>
</evidence>
<dbReference type="PANTHER" id="PTHR23091:SF4">
    <property type="entry name" value="N-TERMINAL AMINO-ACID N(ALPHA)-ACETYLTRANSFERASE NATA"/>
    <property type="match status" value="1"/>
</dbReference>
<evidence type="ECO:0000256" key="1">
    <source>
        <dbReference type="ARBA" id="ARBA00022679"/>
    </source>
</evidence>
<dbReference type="Proteomes" id="UP001516464">
    <property type="component" value="Unassembled WGS sequence"/>
</dbReference>
<dbReference type="PANTHER" id="PTHR23091">
    <property type="entry name" value="N-TERMINAL ACETYLTRANSFERASE"/>
    <property type="match status" value="1"/>
</dbReference>
<comment type="caution">
    <text evidence="5">The sequence shown here is derived from an EMBL/GenBank/DDBJ whole genome shotgun (WGS) entry which is preliminary data.</text>
</comment>
<reference evidence="5 6" key="1">
    <citation type="submission" date="2019-01" db="EMBL/GenBank/DDBJ databases">
        <title>Genomes sequencing and comparative genomics of infectious freshwater microsporidia, Cucumispora dikerogammari and Thelohania contejeani.</title>
        <authorList>
            <person name="Cormier A."/>
            <person name="Giraud I."/>
            <person name="Wattier R."/>
            <person name="Teixeira M."/>
            <person name="Grandjean F."/>
            <person name="Rigaud T."/>
            <person name="Cordaux R."/>
        </authorList>
    </citation>
    <scope>NUCLEOTIDE SEQUENCE [LARGE SCALE GENOMIC DNA]</scope>
    <source>
        <strain evidence="5">T1</strain>
        <tissue evidence="5">Spores</tissue>
    </source>
</reference>
<evidence type="ECO:0000256" key="2">
    <source>
        <dbReference type="ARBA" id="ARBA00023315"/>
    </source>
</evidence>
<dbReference type="Pfam" id="PF00583">
    <property type="entry name" value="Acetyltransf_1"/>
    <property type="match status" value="1"/>
</dbReference>
<sequence length="153" mass="18259">MFSIRKAKYCDLYHIQKINTENLPENYTMAYYLYHRMQYPNINFVATVENKIVGYVLCKLEINEKIYEGNITSICINSEYKGQGIGTRLMKEALQEMKYVSGQDDLTVYLNVRVTNTPAIEFYKKKFKFEIVKLIEKYYFNKEDAYRMKTNVK</sequence>
<keyword evidence="2" id="KW-0012">Acyltransferase</keyword>
<dbReference type="InterPro" id="IPR000182">
    <property type="entry name" value="GNAT_dom"/>
</dbReference>
<evidence type="ECO:0000313" key="5">
    <source>
        <dbReference type="EMBL" id="KAF7683295.1"/>
    </source>
</evidence>
<dbReference type="InterPro" id="IPR016181">
    <property type="entry name" value="Acyl_CoA_acyltransferase"/>
</dbReference>
<protein>
    <submittedName>
        <fullName evidence="5">N-terminal acetyltransferase A complex catalytic subunit ard1</fullName>
    </submittedName>
</protein>
<dbReference type="CDD" id="cd04301">
    <property type="entry name" value="NAT_SF"/>
    <property type="match status" value="1"/>
</dbReference>
<evidence type="ECO:0000313" key="6">
    <source>
        <dbReference type="Proteomes" id="UP001516464"/>
    </source>
</evidence>